<proteinExistence type="predicted"/>
<feature type="chain" id="PRO_5031324874" evidence="1">
    <location>
        <begin position="19"/>
        <end position="239"/>
    </location>
</feature>
<dbReference type="RefSeq" id="WP_169658697.1">
    <property type="nucleotide sequence ID" value="NZ_JABANE010000065.1"/>
</dbReference>
<gene>
    <name evidence="2" type="ORF">HHU12_20965</name>
</gene>
<protein>
    <submittedName>
        <fullName evidence="2">Uncharacterized protein</fullName>
    </submittedName>
</protein>
<organism evidence="2 3">
    <name type="scientific">Flammeovirga aprica JL-4</name>
    <dbReference type="NCBI Taxonomy" id="694437"/>
    <lineage>
        <taxon>Bacteria</taxon>
        <taxon>Pseudomonadati</taxon>
        <taxon>Bacteroidota</taxon>
        <taxon>Cytophagia</taxon>
        <taxon>Cytophagales</taxon>
        <taxon>Flammeovirgaceae</taxon>
        <taxon>Flammeovirga</taxon>
    </lineage>
</organism>
<keyword evidence="3" id="KW-1185">Reference proteome</keyword>
<evidence type="ECO:0000313" key="2">
    <source>
        <dbReference type="EMBL" id="NME70460.1"/>
    </source>
</evidence>
<dbReference type="EMBL" id="JABANE010000065">
    <property type="protein sequence ID" value="NME70460.1"/>
    <property type="molecule type" value="Genomic_DNA"/>
</dbReference>
<keyword evidence="1" id="KW-0732">Signal</keyword>
<dbReference type="Proteomes" id="UP000576082">
    <property type="component" value="Unassembled WGS sequence"/>
</dbReference>
<sequence>MRTFTLIYLLLLSSICFGQSFVPVLSVDGMTASKEVYVIKNDGTKIEGKISSATLVNDILKSVNIKSKDGVKYKFKAVDIKILAVKPTDVFQFEQSMTAGSIQELIGREFDQVVDQEYVYYEQAILPGKKNKFALMQLLNPGFDHVVKVYKDPNANETGSLSISGVKVTGGIDKSYLVCDTGSNRAVLLQKKKYKKEAQSVIFSKCPDIFNKYYGEDNFNWRDFAEHVYVYDQLCSEQD</sequence>
<comment type="caution">
    <text evidence="2">The sequence shown here is derived from an EMBL/GenBank/DDBJ whole genome shotgun (WGS) entry which is preliminary data.</text>
</comment>
<evidence type="ECO:0000313" key="3">
    <source>
        <dbReference type="Proteomes" id="UP000576082"/>
    </source>
</evidence>
<evidence type="ECO:0000256" key="1">
    <source>
        <dbReference type="SAM" id="SignalP"/>
    </source>
</evidence>
<dbReference type="AlphaFoldDB" id="A0A7X9RXF7"/>
<reference evidence="2 3" key="1">
    <citation type="submission" date="2020-04" db="EMBL/GenBank/DDBJ databases">
        <title>Flammeovirga sp. SR4, a novel species isolated from seawater.</title>
        <authorList>
            <person name="Wang X."/>
        </authorList>
    </citation>
    <scope>NUCLEOTIDE SEQUENCE [LARGE SCALE GENOMIC DNA]</scope>
    <source>
        <strain evidence="2 3">ATCC 23126</strain>
    </source>
</reference>
<feature type="signal peptide" evidence="1">
    <location>
        <begin position="1"/>
        <end position="18"/>
    </location>
</feature>
<accession>A0A7X9RXF7</accession>
<name>A0A7X9RXF7_9BACT</name>